<dbReference type="EC" id="1.14.15.9" evidence="1"/>
<evidence type="ECO:0000313" key="1">
    <source>
        <dbReference type="EMBL" id="OJI92893.1"/>
    </source>
</evidence>
<keyword evidence="1" id="KW-0503">Monooxygenase</keyword>
<reference evidence="1 2" key="1">
    <citation type="submission" date="2016-10" db="EMBL/GenBank/DDBJ databases">
        <title>Genome sequence of Planktotalea frisia SH6-1.</title>
        <authorList>
            <person name="Poehlein A."/>
            <person name="Bakenhus I."/>
            <person name="Voget S."/>
            <person name="Brinkhoff T."/>
            <person name="Simon M."/>
        </authorList>
    </citation>
    <scope>NUCLEOTIDE SEQUENCE [LARGE SCALE GENOMIC DNA]</scope>
    <source>
        <strain evidence="1 2">SH6-1</strain>
    </source>
</reference>
<dbReference type="STRING" id="696762.PFRI_28940"/>
<dbReference type="EMBL" id="MLCB01000162">
    <property type="protein sequence ID" value="OJI92893.1"/>
    <property type="molecule type" value="Genomic_DNA"/>
</dbReference>
<dbReference type="NCBIfam" id="NF045923">
    <property type="entry name" value="SpheroidMoxCrtARhod"/>
    <property type="match status" value="1"/>
</dbReference>
<evidence type="ECO:0000313" key="2">
    <source>
        <dbReference type="Proteomes" id="UP000184514"/>
    </source>
</evidence>
<keyword evidence="1" id="KW-0560">Oxidoreductase</keyword>
<protein>
    <submittedName>
        <fullName evidence="1">Spheroidene monooxygenase</fullName>
        <ecNumber evidence="1">1.14.15.9</ecNumber>
    </submittedName>
</protein>
<dbReference type="Proteomes" id="UP000184514">
    <property type="component" value="Unassembled WGS sequence"/>
</dbReference>
<keyword evidence="2" id="KW-1185">Reference proteome</keyword>
<organism evidence="1 2">
    <name type="scientific">Planktotalea frisia</name>
    <dbReference type="NCBI Taxonomy" id="696762"/>
    <lineage>
        <taxon>Bacteria</taxon>
        <taxon>Pseudomonadati</taxon>
        <taxon>Pseudomonadota</taxon>
        <taxon>Alphaproteobacteria</taxon>
        <taxon>Rhodobacterales</taxon>
        <taxon>Paracoccaceae</taxon>
        <taxon>Planktotalea</taxon>
    </lineage>
</organism>
<dbReference type="AlphaFoldDB" id="A0A1L9NUN2"/>
<comment type="caution">
    <text evidence="1">The sequence shown here is derived from an EMBL/GenBank/DDBJ whole genome shotgun (WGS) entry which is preliminary data.</text>
</comment>
<dbReference type="CDD" id="cd21650">
    <property type="entry name" value="CrtA-like"/>
    <property type="match status" value="1"/>
</dbReference>
<dbReference type="GO" id="GO:0043823">
    <property type="term" value="F:spheroidene monooxygenase activity"/>
    <property type="evidence" value="ECO:0007669"/>
    <property type="project" value="UniProtKB-EC"/>
</dbReference>
<name>A0A1L9NUN2_9RHOB</name>
<sequence length="251" mass="28171">MCQSKFTLKGIHRERTTMSQVVSFSLFRFGSLRARIWAFLMMGLARRHMSKIEGIDFWKLCGSGSGEGFTPLPNTSVYAILATWPDEATARRAIENDPLFQRYKDTASEHWSMFMSTDTARGEWSGKTPFIPTKHNKSGPLVALTRATIKPSIAARFWRRVPNISNVIGQDPNVIFKIGVGEIPLLHQVTFSIWRDATQMANFARTGPHAEAIKAVRSEGWFNEELYARFTLLSDIGTWGGVSPLAKVDTA</sequence>
<proteinExistence type="predicted"/>
<accession>A0A1L9NUN2</accession>
<dbReference type="InterPro" id="IPR049574">
    <property type="entry name" value="CrtA-like"/>
</dbReference>
<gene>
    <name evidence="1" type="primary">crtA</name>
    <name evidence="1" type="ORF">PFRI_28940</name>
</gene>